<dbReference type="PROSITE" id="PS50106">
    <property type="entry name" value="PDZ"/>
    <property type="match status" value="1"/>
</dbReference>
<proteinExistence type="predicted"/>
<name>R7UT37_CAPTE</name>
<dbReference type="GO" id="GO:0005737">
    <property type="term" value="C:cytoplasm"/>
    <property type="evidence" value="ECO:0007669"/>
    <property type="project" value="TreeGrafter"/>
</dbReference>
<dbReference type="InterPro" id="IPR001478">
    <property type="entry name" value="PDZ"/>
</dbReference>
<dbReference type="STRING" id="283909.R7UT37"/>
<dbReference type="Proteomes" id="UP000014760">
    <property type="component" value="Unassembled WGS sequence"/>
</dbReference>
<dbReference type="PANTHER" id="PTHR45945">
    <property type="entry name" value="REGULATOR OF G-PROTEIN SIGNALING LOCO"/>
    <property type="match status" value="1"/>
</dbReference>
<feature type="region of interest" description="Disordered" evidence="1">
    <location>
        <begin position="1"/>
        <end position="30"/>
    </location>
</feature>
<dbReference type="OrthoDB" id="10007415at2759"/>
<dbReference type="InterPro" id="IPR046995">
    <property type="entry name" value="RGS10/12/14-like"/>
</dbReference>
<dbReference type="EMBL" id="AMQN01007184">
    <property type="status" value="NOT_ANNOTATED_CDS"/>
    <property type="molecule type" value="Genomic_DNA"/>
</dbReference>
<protein>
    <recommendedName>
        <fullName evidence="2">PDZ domain-containing protein</fullName>
    </recommendedName>
</protein>
<evidence type="ECO:0000313" key="3">
    <source>
        <dbReference type="EMBL" id="ELU07057.1"/>
    </source>
</evidence>
<dbReference type="SUPFAM" id="SSF50156">
    <property type="entry name" value="PDZ domain-like"/>
    <property type="match status" value="1"/>
</dbReference>
<accession>R7UT37</accession>
<organism evidence="3">
    <name type="scientific">Capitella teleta</name>
    <name type="common">Polychaete worm</name>
    <dbReference type="NCBI Taxonomy" id="283909"/>
    <lineage>
        <taxon>Eukaryota</taxon>
        <taxon>Metazoa</taxon>
        <taxon>Spiralia</taxon>
        <taxon>Lophotrochozoa</taxon>
        <taxon>Annelida</taxon>
        <taxon>Polychaeta</taxon>
        <taxon>Sedentaria</taxon>
        <taxon>Scolecida</taxon>
        <taxon>Capitellidae</taxon>
        <taxon>Capitella</taxon>
    </lineage>
</organism>
<feature type="compositionally biased region" description="Basic residues" evidence="1">
    <location>
        <begin position="17"/>
        <end position="28"/>
    </location>
</feature>
<feature type="domain" description="PDZ" evidence="2">
    <location>
        <begin position="31"/>
        <end position="93"/>
    </location>
</feature>
<reference evidence="4" key="3">
    <citation type="submission" date="2015-06" db="UniProtKB">
        <authorList>
            <consortium name="EnsemblMetazoa"/>
        </authorList>
    </citation>
    <scope>IDENTIFICATION</scope>
</reference>
<dbReference type="HOGENOM" id="CLU_2405630_0_0_1"/>
<dbReference type="EnsemblMetazoa" id="CapteT141055">
    <property type="protein sequence ID" value="CapteP141055"/>
    <property type="gene ID" value="CapteG141055"/>
</dbReference>
<dbReference type="InterPro" id="IPR036034">
    <property type="entry name" value="PDZ_sf"/>
</dbReference>
<reference evidence="5" key="1">
    <citation type="submission" date="2012-12" db="EMBL/GenBank/DDBJ databases">
        <authorList>
            <person name="Hellsten U."/>
            <person name="Grimwood J."/>
            <person name="Chapman J.A."/>
            <person name="Shapiro H."/>
            <person name="Aerts A."/>
            <person name="Otillar R.P."/>
            <person name="Terry A.Y."/>
            <person name="Boore J.L."/>
            <person name="Simakov O."/>
            <person name="Marletaz F."/>
            <person name="Cho S.-J."/>
            <person name="Edsinger-Gonzales E."/>
            <person name="Havlak P."/>
            <person name="Kuo D.-H."/>
            <person name="Larsson T."/>
            <person name="Lv J."/>
            <person name="Arendt D."/>
            <person name="Savage R."/>
            <person name="Osoegawa K."/>
            <person name="de Jong P."/>
            <person name="Lindberg D.R."/>
            <person name="Seaver E.C."/>
            <person name="Weisblat D.A."/>
            <person name="Putnam N.H."/>
            <person name="Grigoriev I.V."/>
            <person name="Rokhsar D.S."/>
        </authorList>
    </citation>
    <scope>NUCLEOTIDE SEQUENCE</scope>
    <source>
        <strain evidence="5">I ESC-2004</strain>
    </source>
</reference>
<dbReference type="AlphaFoldDB" id="R7UT37"/>
<dbReference type="EMBL" id="KB300180">
    <property type="protein sequence ID" value="ELU07057.1"/>
    <property type="molecule type" value="Genomic_DNA"/>
</dbReference>
<dbReference type="GO" id="GO:0005886">
    <property type="term" value="C:plasma membrane"/>
    <property type="evidence" value="ECO:0007669"/>
    <property type="project" value="TreeGrafter"/>
</dbReference>
<sequence length="93" mass="10303">MYAHNPQRASTQAIKQPSRRRTRRHQQRLRSVEVTRGHSGYGFTISGQSPCILSCIVTGSPADRCGLKTGDFLISVNGQLISDSPHDEVVRLI</sequence>
<keyword evidence="5" id="KW-1185">Reference proteome</keyword>
<feature type="non-terminal residue" evidence="3">
    <location>
        <position position="93"/>
    </location>
</feature>
<dbReference type="Gene3D" id="2.30.42.10">
    <property type="match status" value="1"/>
</dbReference>
<dbReference type="GO" id="GO:0005634">
    <property type="term" value="C:nucleus"/>
    <property type="evidence" value="ECO:0007669"/>
    <property type="project" value="TreeGrafter"/>
</dbReference>
<evidence type="ECO:0000313" key="5">
    <source>
        <dbReference type="Proteomes" id="UP000014760"/>
    </source>
</evidence>
<dbReference type="GO" id="GO:0005096">
    <property type="term" value="F:GTPase activator activity"/>
    <property type="evidence" value="ECO:0007669"/>
    <property type="project" value="InterPro"/>
</dbReference>
<dbReference type="Pfam" id="PF00595">
    <property type="entry name" value="PDZ"/>
    <property type="match status" value="1"/>
</dbReference>
<evidence type="ECO:0000256" key="1">
    <source>
        <dbReference type="SAM" id="MobiDB-lite"/>
    </source>
</evidence>
<dbReference type="GO" id="GO:0008277">
    <property type="term" value="P:regulation of G protein-coupled receptor signaling pathway"/>
    <property type="evidence" value="ECO:0007669"/>
    <property type="project" value="TreeGrafter"/>
</dbReference>
<evidence type="ECO:0000313" key="4">
    <source>
        <dbReference type="EnsemblMetazoa" id="CapteP141055"/>
    </source>
</evidence>
<reference evidence="3 5" key="2">
    <citation type="journal article" date="2013" name="Nature">
        <title>Insights into bilaterian evolution from three spiralian genomes.</title>
        <authorList>
            <person name="Simakov O."/>
            <person name="Marletaz F."/>
            <person name="Cho S.J."/>
            <person name="Edsinger-Gonzales E."/>
            <person name="Havlak P."/>
            <person name="Hellsten U."/>
            <person name="Kuo D.H."/>
            <person name="Larsson T."/>
            <person name="Lv J."/>
            <person name="Arendt D."/>
            <person name="Savage R."/>
            <person name="Osoegawa K."/>
            <person name="de Jong P."/>
            <person name="Grimwood J."/>
            <person name="Chapman J.A."/>
            <person name="Shapiro H."/>
            <person name="Aerts A."/>
            <person name="Otillar R.P."/>
            <person name="Terry A.Y."/>
            <person name="Boore J.L."/>
            <person name="Grigoriev I.V."/>
            <person name="Lindberg D.R."/>
            <person name="Seaver E.C."/>
            <person name="Weisblat D.A."/>
            <person name="Putnam N.H."/>
            <person name="Rokhsar D.S."/>
        </authorList>
    </citation>
    <scope>NUCLEOTIDE SEQUENCE</scope>
    <source>
        <strain evidence="3 5">I ESC-2004</strain>
    </source>
</reference>
<gene>
    <name evidence="3" type="ORF">CAPTEDRAFT_141055</name>
</gene>
<dbReference type="PANTHER" id="PTHR45945:SF3">
    <property type="entry name" value="REGULATOR OF G-PROTEIN SIGNALING LOCO"/>
    <property type="match status" value="1"/>
</dbReference>
<dbReference type="SMART" id="SM00228">
    <property type="entry name" value="PDZ"/>
    <property type="match status" value="1"/>
</dbReference>
<evidence type="ECO:0000259" key="2">
    <source>
        <dbReference type="PROSITE" id="PS50106"/>
    </source>
</evidence>